<evidence type="ECO:0000313" key="2">
    <source>
        <dbReference type="EMBL" id="TKA25851.1"/>
    </source>
</evidence>
<dbReference type="SUPFAM" id="SSF56112">
    <property type="entry name" value="Protein kinase-like (PK-like)"/>
    <property type="match status" value="1"/>
</dbReference>
<comment type="caution">
    <text evidence="2">The sequence shown here is derived from an EMBL/GenBank/DDBJ whole genome shotgun (WGS) entry which is preliminary data.</text>
</comment>
<dbReference type="Pfam" id="PF01636">
    <property type="entry name" value="APH"/>
    <property type="match status" value="1"/>
</dbReference>
<dbReference type="EMBL" id="NAJL01000032">
    <property type="protein sequence ID" value="TKA25851.1"/>
    <property type="molecule type" value="Genomic_DNA"/>
</dbReference>
<protein>
    <recommendedName>
        <fullName evidence="1">Aminoglycoside phosphotransferase domain-containing protein</fullName>
    </recommendedName>
</protein>
<reference evidence="2 3" key="1">
    <citation type="submission" date="2017-03" db="EMBL/GenBank/DDBJ databases">
        <title>Genomes of endolithic fungi from Antarctica.</title>
        <authorList>
            <person name="Coleine C."/>
            <person name="Masonjones S."/>
            <person name="Stajich J.E."/>
        </authorList>
    </citation>
    <scope>NUCLEOTIDE SEQUENCE [LARGE SCALE GENOMIC DNA]</scope>
    <source>
        <strain evidence="2 3">CCFEE 6315</strain>
    </source>
</reference>
<evidence type="ECO:0000259" key="1">
    <source>
        <dbReference type="Pfam" id="PF01636"/>
    </source>
</evidence>
<dbReference type="OrthoDB" id="10003767at2759"/>
<accession>A0A4U0TU61</accession>
<gene>
    <name evidence="2" type="ORF">B0A50_05606</name>
</gene>
<dbReference type="Proteomes" id="UP000308549">
    <property type="component" value="Unassembled WGS sequence"/>
</dbReference>
<evidence type="ECO:0000313" key="3">
    <source>
        <dbReference type="Proteomes" id="UP000308549"/>
    </source>
</evidence>
<dbReference type="AlphaFoldDB" id="A0A4U0TU61"/>
<proteinExistence type="predicted"/>
<name>A0A4U0TU61_9PEZI</name>
<sequence>MTCLAGNADLPSDAASPHRIAASFVSLQVTKSGALLLEIDCFEPTFARGGQSSRHYNEAQRLKERKRVFNVVELQRLAAAAVSRRFEDILHIRKLGEGAANRAFIIRFHDDFELVARIPYLATEPRNLLVASEAATMNFLRSQGIPVPQVYGYSASADNLARTEYIFMELSPGRNLSTAWSDMDDDDRLRFVTSLVDVEARLFNLRLPASGSLYFSRDLSATIRKVALDDFDNSGTLCVGPSTSLDLWYGHRSGLDMNRGPHADTNDVCKAGAEKEALYLTRYGRPLLPFDRMRREVFNLEKQSPSTQLDSLKKYLRISQHLIPTGNCELAHPIIRHPDLRPSNIFVSEDYKITSLIDWQTAQALPVFLHSSIPDDLDNSRDAVSKSLELPQLPEDCLDLSEDERLEQLELFHKRQLHYFYMTETAQNNPTHFEALTYPFAIGRRKIYNLSAAPWQGDNVPLRSSLIFVKQHWRQIIGDPEVPCPITFTEQEEHECLRLDELEREAEEQLEASKEMLGLGPEGWISHENYEGAKKVVADMKEICMEQAESETERLAVRDHWVYDDMDEDEYL</sequence>
<dbReference type="PANTHER" id="PTHR36091">
    <property type="entry name" value="ALTERED INHERITANCE OF MITOCHONDRIA PROTEIN 9, MITOCHONDRIAL"/>
    <property type="match status" value="1"/>
</dbReference>
<keyword evidence="3" id="KW-1185">Reference proteome</keyword>
<dbReference type="InterPro" id="IPR051035">
    <property type="entry name" value="Mito_inheritance_9"/>
</dbReference>
<organism evidence="2 3">
    <name type="scientific">Salinomyces thailandicus</name>
    <dbReference type="NCBI Taxonomy" id="706561"/>
    <lineage>
        <taxon>Eukaryota</taxon>
        <taxon>Fungi</taxon>
        <taxon>Dikarya</taxon>
        <taxon>Ascomycota</taxon>
        <taxon>Pezizomycotina</taxon>
        <taxon>Dothideomycetes</taxon>
        <taxon>Dothideomycetidae</taxon>
        <taxon>Mycosphaerellales</taxon>
        <taxon>Teratosphaeriaceae</taxon>
        <taxon>Salinomyces</taxon>
    </lineage>
</organism>
<dbReference type="InterPro" id="IPR002575">
    <property type="entry name" value="Aminoglycoside_PTrfase"/>
</dbReference>
<dbReference type="GO" id="GO:0005739">
    <property type="term" value="C:mitochondrion"/>
    <property type="evidence" value="ECO:0007669"/>
    <property type="project" value="TreeGrafter"/>
</dbReference>
<feature type="domain" description="Aminoglycoside phosphotransferase" evidence="1">
    <location>
        <begin position="91"/>
        <end position="363"/>
    </location>
</feature>
<dbReference type="PANTHER" id="PTHR36091:SF2">
    <property type="entry name" value="AMINOGLYCOSIDE PHOSPHOTRANSFERASE DOMAIN-CONTAINING PROTEIN"/>
    <property type="match status" value="1"/>
</dbReference>
<dbReference type="InterPro" id="IPR011009">
    <property type="entry name" value="Kinase-like_dom_sf"/>
</dbReference>
<dbReference type="Gene3D" id="3.30.200.20">
    <property type="entry name" value="Phosphorylase Kinase, domain 1"/>
    <property type="match status" value="1"/>
</dbReference>